<name>T0R2A4_SAPDV</name>
<dbReference type="GeneID" id="19956732"/>
<dbReference type="AlphaFoldDB" id="T0R2A4"/>
<sequence length="238" mass="25643">MRNILSTLCCLAATVAADTPQLRGLQLEGGYNDEPVDNGMITTYFDVMTSRASYAKPRLDYLCTTEISAVSVQVVAGLNTRYHVAGCTSKSDKGLADRSCTCSTALNFYVVTIFTPLKGDPTLQTITRDTRRVPLEGAPSYGHVVTDADAAVYYDAVTAAVNYQNNDFPVLCARDLTSYDAYDYPSDTFHVTACEVEYFNAIEDATGPNCGGCSEGSTKNYAVTVSVGDSTITSIRIE</sequence>
<evidence type="ECO:0000256" key="1">
    <source>
        <dbReference type="SAM" id="SignalP"/>
    </source>
</evidence>
<dbReference type="VEuPathDB" id="FungiDB:SDRG_16005"/>
<gene>
    <name evidence="2" type="ORF">SDRG_16005</name>
</gene>
<reference evidence="2 3" key="1">
    <citation type="submission" date="2012-04" db="EMBL/GenBank/DDBJ databases">
        <title>The Genome Sequence of Saprolegnia declina VS20.</title>
        <authorList>
            <consortium name="The Broad Institute Genome Sequencing Platform"/>
            <person name="Russ C."/>
            <person name="Nusbaum C."/>
            <person name="Tyler B."/>
            <person name="van West P."/>
            <person name="Dieguez-Uribeondo J."/>
            <person name="de Bruijn I."/>
            <person name="Tripathy S."/>
            <person name="Jiang R."/>
            <person name="Young S.K."/>
            <person name="Zeng Q."/>
            <person name="Gargeya S."/>
            <person name="Fitzgerald M."/>
            <person name="Haas B."/>
            <person name="Abouelleil A."/>
            <person name="Alvarado L."/>
            <person name="Arachchi H.M."/>
            <person name="Berlin A."/>
            <person name="Chapman S.B."/>
            <person name="Goldberg J."/>
            <person name="Griggs A."/>
            <person name="Gujja S."/>
            <person name="Hansen M."/>
            <person name="Howarth C."/>
            <person name="Imamovic A."/>
            <person name="Larimer J."/>
            <person name="McCowen C."/>
            <person name="Montmayeur A."/>
            <person name="Murphy C."/>
            <person name="Neiman D."/>
            <person name="Pearson M."/>
            <person name="Priest M."/>
            <person name="Roberts A."/>
            <person name="Saif S."/>
            <person name="Shea T."/>
            <person name="Sisk P."/>
            <person name="Sykes S."/>
            <person name="Wortman J."/>
            <person name="Nusbaum C."/>
            <person name="Birren B."/>
        </authorList>
    </citation>
    <scope>NUCLEOTIDE SEQUENCE [LARGE SCALE GENOMIC DNA]</scope>
    <source>
        <strain evidence="2 3">VS20</strain>
    </source>
</reference>
<evidence type="ECO:0000313" key="3">
    <source>
        <dbReference type="Proteomes" id="UP000030762"/>
    </source>
</evidence>
<protein>
    <submittedName>
        <fullName evidence="2">Uncharacterized protein</fullName>
    </submittedName>
</protein>
<keyword evidence="3" id="KW-1185">Reference proteome</keyword>
<evidence type="ECO:0000313" key="2">
    <source>
        <dbReference type="EMBL" id="EQC26153.1"/>
    </source>
</evidence>
<dbReference type="EMBL" id="JH767240">
    <property type="protein sequence ID" value="EQC26153.1"/>
    <property type="molecule type" value="Genomic_DNA"/>
</dbReference>
<dbReference type="Proteomes" id="UP000030762">
    <property type="component" value="Unassembled WGS sequence"/>
</dbReference>
<accession>T0R2A4</accession>
<feature type="signal peptide" evidence="1">
    <location>
        <begin position="1"/>
        <end position="17"/>
    </location>
</feature>
<organism evidence="2 3">
    <name type="scientific">Saprolegnia diclina (strain VS20)</name>
    <dbReference type="NCBI Taxonomy" id="1156394"/>
    <lineage>
        <taxon>Eukaryota</taxon>
        <taxon>Sar</taxon>
        <taxon>Stramenopiles</taxon>
        <taxon>Oomycota</taxon>
        <taxon>Saprolegniomycetes</taxon>
        <taxon>Saprolegniales</taxon>
        <taxon>Saprolegniaceae</taxon>
        <taxon>Saprolegnia</taxon>
    </lineage>
</organism>
<keyword evidence="1" id="KW-0732">Signal</keyword>
<feature type="chain" id="PRO_5004583670" evidence="1">
    <location>
        <begin position="18"/>
        <end position="238"/>
    </location>
</feature>
<dbReference type="InParanoid" id="T0R2A4"/>
<dbReference type="RefSeq" id="XP_008620416.1">
    <property type="nucleotide sequence ID" value="XM_008622194.1"/>
</dbReference>
<proteinExistence type="predicted"/>